<reference evidence="3" key="1">
    <citation type="submission" date="2023-07" db="EMBL/GenBank/DDBJ databases">
        <authorList>
            <consortium name="AG Swart"/>
            <person name="Singh M."/>
            <person name="Singh A."/>
            <person name="Seah K."/>
            <person name="Emmerich C."/>
        </authorList>
    </citation>
    <scope>NUCLEOTIDE SEQUENCE</scope>
    <source>
        <strain evidence="3">DP1</strain>
    </source>
</reference>
<evidence type="ECO:0000313" key="4">
    <source>
        <dbReference type="Proteomes" id="UP001295684"/>
    </source>
</evidence>
<accession>A0AAD2CW28</accession>
<dbReference type="EMBL" id="CAMPGE010013932">
    <property type="protein sequence ID" value="CAI2372637.1"/>
    <property type="molecule type" value="Genomic_DNA"/>
</dbReference>
<feature type="compositionally biased region" description="Polar residues" evidence="2">
    <location>
        <begin position="102"/>
        <end position="119"/>
    </location>
</feature>
<feature type="region of interest" description="Disordered" evidence="2">
    <location>
        <begin position="100"/>
        <end position="119"/>
    </location>
</feature>
<keyword evidence="4" id="KW-1185">Reference proteome</keyword>
<sequence length="272" mass="32446">MEFSSSKYSENISSDEDLEEVFVQKQLSEETFGRKQGFKHKDRMKFENEPTDIKEVKFLPNVERGRMFISEPELQRYLKNNKKFQFFHLQRIHKKHMEYSGEETSVQNHADGDQQNEGTTLSANKIHNSERNKSKMDIINQTFDQLKKISASSTALESLTHDLKLQRSNNRIIEHDAKNMIDHKNEELKELTMVFYEKDRVIDKMDKSITHHKGLSKRYESECEELRKEIDRLREEMSLRDDEMEIRMGHLRKELKDEKRRYKQAVLTPNSS</sequence>
<feature type="coiled-coil region" evidence="1">
    <location>
        <begin position="209"/>
        <end position="243"/>
    </location>
</feature>
<proteinExistence type="predicted"/>
<dbReference type="Proteomes" id="UP001295684">
    <property type="component" value="Unassembled WGS sequence"/>
</dbReference>
<evidence type="ECO:0000313" key="3">
    <source>
        <dbReference type="EMBL" id="CAI2372637.1"/>
    </source>
</evidence>
<organism evidence="3 4">
    <name type="scientific">Euplotes crassus</name>
    <dbReference type="NCBI Taxonomy" id="5936"/>
    <lineage>
        <taxon>Eukaryota</taxon>
        <taxon>Sar</taxon>
        <taxon>Alveolata</taxon>
        <taxon>Ciliophora</taxon>
        <taxon>Intramacronucleata</taxon>
        <taxon>Spirotrichea</taxon>
        <taxon>Hypotrichia</taxon>
        <taxon>Euplotida</taxon>
        <taxon>Euplotidae</taxon>
        <taxon>Moneuplotes</taxon>
    </lineage>
</organism>
<evidence type="ECO:0000256" key="1">
    <source>
        <dbReference type="SAM" id="Coils"/>
    </source>
</evidence>
<name>A0AAD2CW28_EUPCR</name>
<gene>
    <name evidence="3" type="ORF">ECRASSUSDP1_LOCUS13968</name>
</gene>
<comment type="caution">
    <text evidence="3">The sequence shown here is derived from an EMBL/GenBank/DDBJ whole genome shotgun (WGS) entry which is preliminary data.</text>
</comment>
<keyword evidence="1" id="KW-0175">Coiled coil</keyword>
<dbReference type="AlphaFoldDB" id="A0AAD2CW28"/>
<protein>
    <submittedName>
        <fullName evidence="3">Uncharacterized protein</fullName>
    </submittedName>
</protein>
<evidence type="ECO:0000256" key="2">
    <source>
        <dbReference type="SAM" id="MobiDB-lite"/>
    </source>
</evidence>